<dbReference type="Proteomes" id="UP000054324">
    <property type="component" value="Unassembled WGS sequence"/>
</dbReference>
<sequence length="285" mass="31952">MFIRQKWVHSKYEHAFQASFFIDTRWLKWLECEFTGRKIRGSNPTSASPLDLTRFEQRVNISALVFPSGGMAVRHRKGARWPKWLEREFNDRKVCGSNPTSATRLPLSRLGQPGSIPALVLPSGGMAARHRKGATAERSSLSLTPVSMANFIDAKTSTENSVDVNEGSSRSSANVSITIFFNRECHVFVSAVIPFRCLTAIPPEGNTRAEILTRCSNLVRVSREAEVGFEPRIFRPCLVSKRKDTEKGTQQLYSEQASEGESKSYNDPTLLKRDFLTLIHGFLIG</sequence>
<name>A0A074ZIV5_OPIVI</name>
<dbReference type="CTD" id="20328843"/>
<reference evidence="1 2" key="1">
    <citation type="submission" date="2013-11" db="EMBL/GenBank/DDBJ databases">
        <title>Opisthorchis viverrini - life in the bile duct.</title>
        <authorList>
            <person name="Young N.D."/>
            <person name="Nagarajan N."/>
            <person name="Lin S.J."/>
            <person name="Korhonen P.K."/>
            <person name="Jex A.R."/>
            <person name="Hall R.S."/>
            <person name="Safavi-Hemami H."/>
            <person name="Kaewkong W."/>
            <person name="Bertrand D."/>
            <person name="Gao S."/>
            <person name="Seet Q."/>
            <person name="Wongkham S."/>
            <person name="Teh B.T."/>
            <person name="Wongkham C."/>
            <person name="Intapan P.M."/>
            <person name="Maleewong W."/>
            <person name="Yang X."/>
            <person name="Hu M."/>
            <person name="Wang Z."/>
            <person name="Hofmann A."/>
            <person name="Sternberg P.W."/>
            <person name="Tan P."/>
            <person name="Wang J."/>
            <person name="Gasser R.B."/>
        </authorList>
    </citation>
    <scope>NUCLEOTIDE SEQUENCE [LARGE SCALE GENOMIC DNA]</scope>
</reference>
<dbReference type="AlphaFoldDB" id="A0A074ZIV5"/>
<dbReference type="KEGG" id="ovi:T265_14677"/>
<dbReference type="EMBL" id="KL596857">
    <property type="protein sequence ID" value="KER23270.1"/>
    <property type="molecule type" value="Genomic_DNA"/>
</dbReference>
<feature type="non-terminal residue" evidence="1">
    <location>
        <position position="285"/>
    </location>
</feature>
<proteinExistence type="predicted"/>
<dbReference type="RefSeq" id="XP_009172988.1">
    <property type="nucleotide sequence ID" value="XM_009174724.1"/>
</dbReference>
<dbReference type="GeneID" id="20328843"/>
<keyword evidence="2" id="KW-1185">Reference proteome</keyword>
<evidence type="ECO:0000313" key="1">
    <source>
        <dbReference type="EMBL" id="KER23270.1"/>
    </source>
</evidence>
<protein>
    <submittedName>
        <fullName evidence="1">Uncharacterized protein</fullName>
    </submittedName>
</protein>
<gene>
    <name evidence="1" type="ORF">T265_14677</name>
</gene>
<accession>A0A074ZIV5</accession>
<dbReference type="OrthoDB" id="10071111at2759"/>
<evidence type="ECO:0000313" key="2">
    <source>
        <dbReference type="Proteomes" id="UP000054324"/>
    </source>
</evidence>
<organism evidence="1 2">
    <name type="scientific">Opisthorchis viverrini</name>
    <name type="common">Southeast Asian liver fluke</name>
    <dbReference type="NCBI Taxonomy" id="6198"/>
    <lineage>
        <taxon>Eukaryota</taxon>
        <taxon>Metazoa</taxon>
        <taxon>Spiralia</taxon>
        <taxon>Lophotrochozoa</taxon>
        <taxon>Platyhelminthes</taxon>
        <taxon>Trematoda</taxon>
        <taxon>Digenea</taxon>
        <taxon>Opisthorchiida</taxon>
        <taxon>Opisthorchiata</taxon>
        <taxon>Opisthorchiidae</taxon>
        <taxon>Opisthorchis</taxon>
    </lineage>
</organism>